<dbReference type="Gramene" id="OB07G13390.1">
    <property type="protein sequence ID" value="OB07G13390.1"/>
    <property type="gene ID" value="OB07G13390"/>
</dbReference>
<evidence type="ECO:0000313" key="1">
    <source>
        <dbReference type="EnsemblPlants" id="OB07G13390.1"/>
    </source>
</evidence>
<protein>
    <submittedName>
        <fullName evidence="1">Uncharacterized protein</fullName>
    </submittedName>
</protein>
<sequence length="70" mass="7578">MARLCPCDLRGGLECVAGKLGVLRAAGVAHQAGSDSLLTCQMFTRMRERYFDDDTLTAVAGVPPCEKEKF</sequence>
<evidence type="ECO:0000313" key="2">
    <source>
        <dbReference type="Proteomes" id="UP000006038"/>
    </source>
</evidence>
<dbReference type="Proteomes" id="UP000006038">
    <property type="component" value="Chromosome 7"/>
</dbReference>
<dbReference type="HOGENOM" id="CLU_2761850_0_0_1"/>
<reference evidence="1" key="2">
    <citation type="submission" date="2013-04" db="UniProtKB">
        <authorList>
            <consortium name="EnsemblPlants"/>
        </authorList>
    </citation>
    <scope>IDENTIFICATION</scope>
</reference>
<proteinExistence type="predicted"/>
<accession>J3MIV7</accession>
<dbReference type="SUPFAM" id="SSF53098">
    <property type="entry name" value="Ribonuclease H-like"/>
    <property type="match status" value="1"/>
</dbReference>
<keyword evidence="2" id="KW-1185">Reference proteome</keyword>
<name>J3MIV7_ORYBR</name>
<dbReference type="GO" id="GO:0003676">
    <property type="term" value="F:nucleic acid binding"/>
    <property type="evidence" value="ECO:0007669"/>
    <property type="project" value="InterPro"/>
</dbReference>
<organism evidence="1">
    <name type="scientific">Oryza brachyantha</name>
    <name type="common">malo sina</name>
    <dbReference type="NCBI Taxonomy" id="4533"/>
    <lineage>
        <taxon>Eukaryota</taxon>
        <taxon>Viridiplantae</taxon>
        <taxon>Streptophyta</taxon>
        <taxon>Embryophyta</taxon>
        <taxon>Tracheophyta</taxon>
        <taxon>Spermatophyta</taxon>
        <taxon>Magnoliopsida</taxon>
        <taxon>Liliopsida</taxon>
        <taxon>Poales</taxon>
        <taxon>Poaceae</taxon>
        <taxon>BOP clade</taxon>
        <taxon>Oryzoideae</taxon>
        <taxon>Oryzeae</taxon>
        <taxon>Oryzinae</taxon>
        <taxon>Oryza</taxon>
    </lineage>
</organism>
<dbReference type="InterPro" id="IPR039637">
    <property type="entry name" value="CNOT7/CNOT8/Pop2"/>
</dbReference>
<dbReference type="AlphaFoldDB" id="J3MIV7"/>
<dbReference type="PANTHER" id="PTHR10797">
    <property type="entry name" value="CCR4-NOT TRANSCRIPTION COMPLEX SUBUNIT"/>
    <property type="match status" value="1"/>
</dbReference>
<dbReference type="GO" id="GO:0004535">
    <property type="term" value="F:poly(A)-specific ribonuclease activity"/>
    <property type="evidence" value="ECO:0007669"/>
    <property type="project" value="InterPro"/>
</dbReference>
<dbReference type="STRING" id="4533.J3MIV7"/>
<dbReference type="EnsemblPlants" id="OB07G13390.1">
    <property type="protein sequence ID" value="OB07G13390.1"/>
    <property type="gene ID" value="OB07G13390"/>
</dbReference>
<dbReference type="GO" id="GO:0030014">
    <property type="term" value="C:CCR4-NOT complex"/>
    <property type="evidence" value="ECO:0007669"/>
    <property type="project" value="InterPro"/>
</dbReference>
<reference evidence="1" key="1">
    <citation type="journal article" date="2013" name="Nat. Commun.">
        <title>Whole-genome sequencing of Oryza brachyantha reveals mechanisms underlying Oryza genome evolution.</title>
        <authorList>
            <person name="Chen J."/>
            <person name="Huang Q."/>
            <person name="Gao D."/>
            <person name="Wang J."/>
            <person name="Lang Y."/>
            <person name="Liu T."/>
            <person name="Li B."/>
            <person name="Bai Z."/>
            <person name="Luis Goicoechea J."/>
            <person name="Liang C."/>
            <person name="Chen C."/>
            <person name="Zhang W."/>
            <person name="Sun S."/>
            <person name="Liao Y."/>
            <person name="Zhang X."/>
            <person name="Yang L."/>
            <person name="Song C."/>
            <person name="Wang M."/>
            <person name="Shi J."/>
            <person name="Liu G."/>
            <person name="Liu J."/>
            <person name="Zhou H."/>
            <person name="Zhou W."/>
            <person name="Yu Q."/>
            <person name="An N."/>
            <person name="Chen Y."/>
            <person name="Cai Q."/>
            <person name="Wang B."/>
            <person name="Liu B."/>
            <person name="Min J."/>
            <person name="Huang Y."/>
            <person name="Wu H."/>
            <person name="Li Z."/>
            <person name="Zhang Y."/>
            <person name="Yin Y."/>
            <person name="Song W."/>
            <person name="Jiang J."/>
            <person name="Jackson S.A."/>
            <person name="Wing R.A."/>
            <person name="Wang J."/>
            <person name="Chen M."/>
        </authorList>
    </citation>
    <scope>NUCLEOTIDE SEQUENCE [LARGE SCALE GENOMIC DNA]</scope>
    <source>
        <strain evidence="1">cv. IRGC 101232</strain>
    </source>
</reference>
<dbReference type="InterPro" id="IPR036397">
    <property type="entry name" value="RNaseH_sf"/>
</dbReference>
<dbReference type="eggNOG" id="KOG0304">
    <property type="taxonomic scope" value="Eukaryota"/>
</dbReference>
<dbReference type="OMA" id="CHTFVKM"/>
<dbReference type="Gene3D" id="3.30.420.10">
    <property type="entry name" value="Ribonuclease H-like superfamily/Ribonuclease H"/>
    <property type="match status" value="1"/>
</dbReference>
<dbReference type="InterPro" id="IPR012337">
    <property type="entry name" value="RNaseH-like_sf"/>
</dbReference>